<dbReference type="Pfam" id="PF08241">
    <property type="entry name" value="Methyltransf_11"/>
    <property type="match status" value="1"/>
</dbReference>
<dbReference type="InterPro" id="IPR029063">
    <property type="entry name" value="SAM-dependent_MTases_sf"/>
</dbReference>
<reference evidence="2 3" key="1">
    <citation type="submission" date="2019-03" db="EMBL/GenBank/DDBJ databases">
        <title>Draft genome sequences of novel Actinobacteria.</title>
        <authorList>
            <person name="Sahin N."/>
            <person name="Ay H."/>
            <person name="Saygin H."/>
        </authorList>
    </citation>
    <scope>NUCLEOTIDE SEQUENCE [LARGE SCALE GENOMIC DNA]</scope>
    <source>
        <strain evidence="2 3">DSM 45941</strain>
    </source>
</reference>
<proteinExistence type="predicted"/>
<protein>
    <submittedName>
        <fullName evidence="2">Methyltransferase domain-containing protein</fullName>
    </submittedName>
</protein>
<name>A0A4R4ZW63_9ACTN</name>
<evidence type="ECO:0000259" key="1">
    <source>
        <dbReference type="Pfam" id="PF08241"/>
    </source>
</evidence>
<dbReference type="EMBL" id="SMKY01000440">
    <property type="protein sequence ID" value="TDD62596.1"/>
    <property type="molecule type" value="Genomic_DNA"/>
</dbReference>
<keyword evidence="3" id="KW-1185">Reference proteome</keyword>
<keyword evidence="2" id="KW-0489">Methyltransferase</keyword>
<dbReference type="RefSeq" id="WP_132205613.1">
    <property type="nucleotide sequence ID" value="NZ_SMKY01000440.1"/>
</dbReference>
<evidence type="ECO:0000313" key="2">
    <source>
        <dbReference type="EMBL" id="TDD62596.1"/>
    </source>
</evidence>
<dbReference type="GO" id="GO:0032259">
    <property type="term" value="P:methylation"/>
    <property type="evidence" value="ECO:0007669"/>
    <property type="project" value="UniProtKB-KW"/>
</dbReference>
<keyword evidence="2" id="KW-0808">Transferase</keyword>
<dbReference type="Proteomes" id="UP000295578">
    <property type="component" value="Unassembled WGS sequence"/>
</dbReference>
<dbReference type="SUPFAM" id="SSF53335">
    <property type="entry name" value="S-adenosyl-L-methionine-dependent methyltransferases"/>
    <property type="match status" value="1"/>
</dbReference>
<dbReference type="GO" id="GO:0008757">
    <property type="term" value="F:S-adenosylmethionine-dependent methyltransferase activity"/>
    <property type="evidence" value="ECO:0007669"/>
    <property type="project" value="InterPro"/>
</dbReference>
<gene>
    <name evidence="2" type="ORF">E1293_43965</name>
</gene>
<sequence length="263" mass="28722">MTSDRQERAGRHYQRLAARFEENWAYSPAFVEWMTSQLVKRLNPCPGEWAADVGCGTGLYSRGLAERTRGVACVDPCGAMLAQLPTDPALVPVRASLEDLAMGSVWMPRPEFEVVLAKEVLHHAAGTGVALRTLASLVAPGGRLLLVLLAPKLDYPLFAAALERYGRHPADTGSIAAQLAACGLHSEVSTASFPLTIGKDRWLEMVADRWMSLLSKFDDVQLAAGIAEIDATYSGPVLEFDDSFVFVLARRLPHPRRPTPARR</sequence>
<dbReference type="Gene3D" id="3.40.50.150">
    <property type="entry name" value="Vaccinia Virus protein VP39"/>
    <property type="match status" value="1"/>
</dbReference>
<comment type="caution">
    <text evidence="2">The sequence shown here is derived from an EMBL/GenBank/DDBJ whole genome shotgun (WGS) entry which is preliminary data.</text>
</comment>
<dbReference type="InterPro" id="IPR013216">
    <property type="entry name" value="Methyltransf_11"/>
</dbReference>
<feature type="domain" description="Methyltransferase type 11" evidence="1">
    <location>
        <begin position="52"/>
        <end position="145"/>
    </location>
</feature>
<evidence type="ECO:0000313" key="3">
    <source>
        <dbReference type="Proteomes" id="UP000295578"/>
    </source>
</evidence>
<organism evidence="2 3">
    <name type="scientific">Actinomadura darangshiensis</name>
    <dbReference type="NCBI Taxonomy" id="705336"/>
    <lineage>
        <taxon>Bacteria</taxon>
        <taxon>Bacillati</taxon>
        <taxon>Actinomycetota</taxon>
        <taxon>Actinomycetes</taxon>
        <taxon>Streptosporangiales</taxon>
        <taxon>Thermomonosporaceae</taxon>
        <taxon>Actinomadura</taxon>
    </lineage>
</organism>
<accession>A0A4R4ZW63</accession>
<dbReference type="OrthoDB" id="9795085at2"/>
<dbReference type="AlphaFoldDB" id="A0A4R4ZW63"/>